<evidence type="ECO:0000256" key="3">
    <source>
        <dbReference type="ARBA" id="ARBA00016943"/>
    </source>
</evidence>
<keyword evidence="5 12" id="KW-0479">Metal-binding</keyword>
<gene>
    <name evidence="12" type="primary">rbsK</name>
    <name evidence="14" type="ORF">JMJ55_08085</name>
</gene>
<evidence type="ECO:0000313" key="15">
    <source>
        <dbReference type="Proteomes" id="UP000606490"/>
    </source>
</evidence>
<dbReference type="Pfam" id="PF00294">
    <property type="entry name" value="PfkB"/>
    <property type="match status" value="1"/>
</dbReference>
<accession>A0ABS1V125</accession>
<proteinExistence type="inferred from homology"/>
<dbReference type="PROSITE" id="PS00584">
    <property type="entry name" value="PFKB_KINASES_2"/>
    <property type="match status" value="1"/>
</dbReference>
<keyword evidence="8 12" id="KW-0067">ATP-binding</keyword>
<evidence type="ECO:0000256" key="10">
    <source>
        <dbReference type="ARBA" id="ARBA00022958"/>
    </source>
</evidence>
<dbReference type="HAMAP" id="MF_01987">
    <property type="entry name" value="Ribokinase"/>
    <property type="match status" value="1"/>
</dbReference>
<comment type="cofactor">
    <cofactor evidence="12">
        <name>Mg(2+)</name>
        <dbReference type="ChEBI" id="CHEBI:18420"/>
    </cofactor>
    <text evidence="12">Requires a divalent cation, most likely magnesium in vivo, as an electrophilic catalyst to aid phosphoryl group transfer. It is the chelate of the metal and the nucleotide that is the actual substrate.</text>
</comment>
<feature type="binding site" evidence="12">
    <location>
        <position position="287"/>
    </location>
    <ligand>
        <name>K(+)</name>
        <dbReference type="ChEBI" id="CHEBI:29103"/>
    </ligand>
</feature>
<dbReference type="SUPFAM" id="SSF53613">
    <property type="entry name" value="Ribokinase-like"/>
    <property type="match status" value="1"/>
</dbReference>
<comment type="caution">
    <text evidence="14">The sequence shown here is derived from an EMBL/GenBank/DDBJ whole genome shotgun (WGS) entry which is preliminary data.</text>
</comment>
<comment type="similarity">
    <text evidence="12">Belongs to the carbohydrate kinase PfkB family. Ribokinase subfamily.</text>
</comment>
<dbReference type="PRINTS" id="PR00990">
    <property type="entry name" value="RIBOKINASE"/>
</dbReference>
<keyword evidence="10 12" id="KW-0630">Potassium</keyword>
<dbReference type="RefSeq" id="WP_202824984.1">
    <property type="nucleotide sequence ID" value="NZ_JAEUXJ010000002.1"/>
</dbReference>
<organism evidence="14 15">
    <name type="scientific">Belnapia mucosa</name>
    <dbReference type="NCBI Taxonomy" id="2804532"/>
    <lineage>
        <taxon>Bacteria</taxon>
        <taxon>Pseudomonadati</taxon>
        <taxon>Pseudomonadota</taxon>
        <taxon>Alphaproteobacteria</taxon>
        <taxon>Acetobacterales</taxon>
        <taxon>Roseomonadaceae</taxon>
        <taxon>Belnapia</taxon>
    </lineage>
</organism>
<dbReference type="InterPro" id="IPR011611">
    <property type="entry name" value="PfkB_dom"/>
</dbReference>
<feature type="binding site" evidence="12">
    <location>
        <begin position="13"/>
        <end position="15"/>
    </location>
    <ligand>
        <name>substrate</name>
    </ligand>
</feature>
<dbReference type="InterPro" id="IPR002173">
    <property type="entry name" value="Carboh/pur_kinase_PfkB_CS"/>
</dbReference>
<comment type="activity regulation">
    <text evidence="12">Activated by a monovalent cation that binds near, but not in, the active site. The most likely occupant of the site in vivo is potassium. Ion binding induces a conformational change that may alter substrate affinity.</text>
</comment>
<evidence type="ECO:0000256" key="12">
    <source>
        <dbReference type="HAMAP-Rule" id="MF_01987"/>
    </source>
</evidence>
<dbReference type="InterPro" id="IPR002139">
    <property type="entry name" value="Ribo/fructo_kinase"/>
</dbReference>
<evidence type="ECO:0000256" key="11">
    <source>
        <dbReference type="ARBA" id="ARBA00023277"/>
    </source>
</evidence>
<feature type="domain" description="Carbohydrate kinase PfkB" evidence="13">
    <location>
        <begin position="6"/>
        <end position="299"/>
    </location>
</feature>
<keyword evidence="4 12" id="KW-0808">Transferase</keyword>
<evidence type="ECO:0000259" key="13">
    <source>
        <dbReference type="Pfam" id="PF00294"/>
    </source>
</evidence>
<feature type="binding site" evidence="12">
    <location>
        <position position="257"/>
    </location>
    <ligand>
        <name>substrate</name>
    </ligand>
</feature>
<dbReference type="PANTHER" id="PTHR10584">
    <property type="entry name" value="SUGAR KINASE"/>
    <property type="match status" value="1"/>
</dbReference>
<feature type="binding site" evidence="12">
    <location>
        <begin position="225"/>
        <end position="230"/>
    </location>
    <ligand>
        <name>ATP</name>
        <dbReference type="ChEBI" id="CHEBI:30616"/>
    </ligand>
</feature>
<comment type="catalytic activity">
    <reaction evidence="12">
        <text>D-ribose + ATP = D-ribose 5-phosphate + ADP + H(+)</text>
        <dbReference type="Rhea" id="RHEA:13697"/>
        <dbReference type="ChEBI" id="CHEBI:15378"/>
        <dbReference type="ChEBI" id="CHEBI:30616"/>
        <dbReference type="ChEBI" id="CHEBI:47013"/>
        <dbReference type="ChEBI" id="CHEBI:78346"/>
        <dbReference type="ChEBI" id="CHEBI:456216"/>
        <dbReference type="EC" id="2.7.1.15"/>
    </reaction>
</comment>
<evidence type="ECO:0000256" key="7">
    <source>
        <dbReference type="ARBA" id="ARBA00022777"/>
    </source>
</evidence>
<feature type="binding site" evidence="12">
    <location>
        <begin position="41"/>
        <end position="45"/>
    </location>
    <ligand>
        <name>substrate</name>
    </ligand>
</feature>
<feature type="binding site" evidence="12">
    <location>
        <position position="253"/>
    </location>
    <ligand>
        <name>K(+)</name>
        <dbReference type="ChEBI" id="CHEBI:29103"/>
    </ligand>
</feature>
<reference evidence="14 15" key="1">
    <citation type="submission" date="2021-01" db="EMBL/GenBank/DDBJ databases">
        <title>Belnapia mucosa sp. nov. and Belnapia arida sp. nov., isolated from the Tabernas Desert (Almeria, Spain).</title>
        <authorList>
            <person name="Molina-Menor E."/>
            <person name="Vidal-Verdu A."/>
            <person name="Calonge A."/>
            <person name="Satari L."/>
            <person name="Pereto Magraner J."/>
            <person name="Porcar Miralles M."/>
        </authorList>
    </citation>
    <scope>NUCLEOTIDE SEQUENCE [LARGE SCALE GENOMIC DNA]</scope>
    <source>
        <strain evidence="14 15">T6</strain>
    </source>
</reference>
<evidence type="ECO:0000256" key="6">
    <source>
        <dbReference type="ARBA" id="ARBA00022741"/>
    </source>
</evidence>
<feature type="binding site" evidence="12">
    <location>
        <position position="189"/>
    </location>
    <ligand>
        <name>ATP</name>
        <dbReference type="ChEBI" id="CHEBI:30616"/>
    </ligand>
</feature>
<comment type="function">
    <text evidence="12">Catalyzes the phosphorylation of ribose at O-5 in a reaction requiring ATP and magnesium. The resulting D-ribose-5-phosphate can then be used either for sythesis of nucleotides, histidine, and tryptophan, or as a component of the pentose phosphate pathway.</text>
</comment>
<comment type="caution">
    <text evidence="12">Lacks conserved residue(s) required for the propagation of feature annotation.</text>
</comment>
<dbReference type="Gene3D" id="3.40.1190.20">
    <property type="match status" value="1"/>
</dbReference>
<dbReference type="EC" id="2.7.1.15" evidence="2 12"/>
<protein>
    <recommendedName>
        <fullName evidence="3 12">Ribokinase</fullName>
        <shortName evidence="12">RK</shortName>
        <ecNumber evidence="2 12">2.7.1.15</ecNumber>
    </recommendedName>
</protein>
<evidence type="ECO:0000313" key="14">
    <source>
        <dbReference type="EMBL" id="MBL6455277.1"/>
    </source>
</evidence>
<evidence type="ECO:0000256" key="5">
    <source>
        <dbReference type="ARBA" id="ARBA00022723"/>
    </source>
</evidence>
<comment type="similarity">
    <text evidence="1">Belongs to the carbohydrate kinase pfkB family.</text>
</comment>
<dbReference type="PANTHER" id="PTHR10584:SF166">
    <property type="entry name" value="RIBOKINASE"/>
    <property type="match status" value="1"/>
</dbReference>
<evidence type="ECO:0000256" key="1">
    <source>
        <dbReference type="ARBA" id="ARBA00005380"/>
    </source>
</evidence>
<keyword evidence="15" id="KW-1185">Reference proteome</keyword>
<name>A0ABS1V125_9PROT</name>
<dbReference type="InterPro" id="IPR029056">
    <property type="entry name" value="Ribokinase-like"/>
</dbReference>
<dbReference type="GO" id="GO:0016301">
    <property type="term" value="F:kinase activity"/>
    <property type="evidence" value="ECO:0007669"/>
    <property type="project" value="UniProtKB-KW"/>
</dbReference>
<keyword evidence="7 12" id="KW-0418">Kinase</keyword>
<evidence type="ECO:0000256" key="9">
    <source>
        <dbReference type="ARBA" id="ARBA00022842"/>
    </source>
</evidence>
<dbReference type="EMBL" id="JAEUXJ010000002">
    <property type="protein sequence ID" value="MBL6455277.1"/>
    <property type="molecule type" value="Genomic_DNA"/>
</dbReference>
<feature type="binding site" evidence="12">
    <location>
        <position position="292"/>
    </location>
    <ligand>
        <name>K(+)</name>
        <dbReference type="ChEBI" id="CHEBI:29103"/>
    </ligand>
</feature>
<dbReference type="Proteomes" id="UP000606490">
    <property type="component" value="Unassembled WGS sequence"/>
</dbReference>
<feature type="binding site" evidence="12">
    <location>
        <begin position="256"/>
        <end position="257"/>
    </location>
    <ligand>
        <name>ATP</name>
        <dbReference type="ChEBI" id="CHEBI:30616"/>
    </ligand>
</feature>
<feature type="active site" description="Proton acceptor" evidence="12">
    <location>
        <position position="257"/>
    </location>
</feature>
<evidence type="ECO:0000256" key="8">
    <source>
        <dbReference type="ARBA" id="ARBA00022840"/>
    </source>
</evidence>
<dbReference type="InterPro" id="IPR011877">
    <property type="entry name" value="Ribokinase"/>
</dbReference>
<feature type="binding site" evidence="12">
    <location>
        <position position="251"/>
    </location>
    <ligand>
        <name>K(+)</name>
        <dbReference type="ChEBI" id="CHEBI:29103"/>
    </ligand>
</feature>
<feature type="binding site" evidence="12">
    <location>
        <position position="145"/>
    </location>
    <ligand>
        <name>substrate</name>
    </ligand>
</feature>
<comment type="subunit">
    <text evidence="12">Homodimer.</text>
</comment>
<evidence type="ECO:0000256" key="2">
    <source>
        <dbReference type="ARBA" id="ARBA00012035"/>
    </source>
</evidence>
<comment type="pathway">
    <text evidence="12">Carbohydrate metabolism; D-ribose degradation; D-ribose 5-phosphate from beta-D-ribopyranose: step 2/2.</text>
</comment>
<sequence>MSERVLLSLGSVNADFQVRVKSAPGTGSTLPAADFVRLGGGKAANRAVLARRLGHSARLFGRVGDDELREQALMPLRRLDVDVAGVSVAPGQATAVSMIAVLPDGKKSIVLAGNANETWDDVALEAVLAAVAAAPQGSLLAADFEVPAAVVARVVDAARKRGLPVVIDPSPPHRVEREVLRGVTAATPNPSEAEALTGVAVKDPGAAAEAGRRMRALGIGIACAKLGDGGCVVTDQEGSTHVPPMPVEAVDSTGAGDAFAGALAVALMERRPVVEAVCLAVAASSLAVTAYGSQPAYPTRDRVTALLPALMPRARRLPSS</sequence>
<comment type="subcellular location">
    <subcellularLocation>
        <location evidence="12">Cytoplasm</location>
    </subcellularLocation>
</comment>
<evidence type="ECO:0000256" key="4">
    <source>
        <dbReference type="ARBA" id="ARBA00022679"/>
    </source>
</evidence>
<feature type="binding site" evidence="12">
    <location>
        <position position="290"/>
    </location>
    <ligand>
        <name>K(+)</name>
        <dbReference type="ChEBI" id="CHEBI:29103"/>
    </ligand>
</feature>
<keyword evidence="6 12" id="KW-0547">Nucleotide-binding</keyword>
<keyword evidence="9 12" id="KW-0460">Magnesium</keyword>
<keyword evidence="12" id="KW-0963">Cytoplasm</keyword>
<keyword evidence="11 12" id="KW-0119">Carbohydrate metabolism</keyword>